<evidence type="ECO:0000313" key="1">
    <source>
        <dbReference type="EMBL" id="SVE16229.1"/>
    </source>
</evidence>
<dbReference type="InterPro" id="IPR051673">
    <property type="entry name" value="SSDNA_exonuclease_RecJ"/>
</dbReference>
<proteinExistence type="predicted"/>
<feature type="non-terminal residue" evidence="1">
    <location>
        <position position="247"/>
    </location>
</feature>
<dbReference type="InterPro" id="IPR038763">
    <property type="entry name" value="DHH_sf"/>
</dbReference>
<accession>A0A383B8Z0</accession>
<feature type="non-terminal residue" evidence="1">
    <location>
        <position position="1"/>
    </location>
</feature>
<dbReference type="AlphaFoldDB" id="A0A383B8Z0"/>
<protein>
    <recommendedName>
        <fullName evidence="2">DHHA1 domain-containing protein</fullName>
    </recommendedName>
</protein>
<dbReference type="EMBL" id="UINC01198324">
    <property type="protein sequence ID" value="SVE16229.1"/>
    <property type="molecule type" value="Genomic_DNA"/>
</dbReference>
<gene>
    <name evidence="1" type="ORF">METZ01_LOCUS469083</name>
</gene>
<reference evidence="1" key="1">
    <citation type="submission" date="2018-05" db="EMBL/GenBank/DDBJ databases">
        <authorList>
            <person name="Lanie J.A."/>
            <person name="Ng W.-L."/>
            <person name="Kazmierczak K.M."/>
            <person name="Andrzejewski T.M."/>
            <person name="Davidsen T.M."/>
            <person name="Wayne K.J."/>
            <person name="Tettelin H."/>
            <person name="Glass J.I."/>
            <person name="Rusch D."/>
            <person name="Podicherti R."/>
            <person name="Tsui H.-C.T."/>
            <person name="Winkler M.E."/>
        </authorList>
    </citation>
    <scope>NUCLEOTIDE SEQUENCE</scope>
</reference>
<dbReference type="PANTHER" id="PTHR30255:SF2">
    <property type="entry name" value="SINGLE-STRANDED-DNA-SPECIFIC EXONUCLEASE RECJ"/>
    <property type="match status" value="1"/>
</dbReference>
<evidence type="ECO:0008006" key="2">
    <source>
        <dbReference type="Google" id="ProtNLM"/>
    </source>
</evidence>
<dbReference type="PANTHER" id="PTHR30255">
    <property type="entry name" value="SINGLE-STRANDED-DNA-SPECIFIC EXONUCLEASE RECJ"/>
    <property type="match status" value="1"/>
</dbReference>
<sequence>EYPEFMSKLTGIKVMIIDHHKTDTKSEALILKPENLNFEKSYQYPTAKLVYDLMSELVNLEDISWMVAVGLISDASADTWHDFMQKTFEEFKFKHEKEWINTTPGVIAQIINSATSVNPKRTEEMLEILLTKSIQEILKSSLAELNRDINSEIKHVIENIKPEKYHDGALNIIQIEPKYAIGGVVSNKLSFAERTKTFIVMSMYKDHVEVSGRNQNGNIDCSKLLKLSVKGFNDSNAGGHKPAAGAA</sequence>
<dbReference type="SUPFAM" id="SSF64182">
    <property type="entry name" value="DHH phosphoesterases"/>
    <property type="match status" value="1"/>
</dbReference>
<organism evidence="1">
    <name type="scientific">marine metagenome</name>
    <dbReference type="NCBI Taxonomy" id="408172"/>
    <lineage>
        <taxon>unclassified sequences</taxon>
        <taxon>metagenomes</taxon>
        <taxon>ecological metagenomes</taxon>
    </lineage>
</organism>
<name>A0A383B8Z0_9ZZZZ</name>